<proteinExistence type="predicted"/>
<feature type="region of interest" description="Disordered" evidence="1">
    <location>
        <begin position="111"/>
        <end position="142"/>
    </location>
</feature>
<dbReference type="InterPro" id="IPR002698">
    <property type="entry name" value="FTHF_cligase"/>
</dbReference>
<dbReference type="PANTHER" id="PTHR13017:SF0">
    <property type="entry name" value="METHENYLTETRAHYDROFOLATE SYNTHASE DOMAIN-CONTAINING PROTEIN"/>
    <property type="match status" value="1"/>
</dbReference>
<feature type="compositionally biased region" description="Basic and acidic residues" evidence="1">
    <location>
        <begin position="127"/>
        <end position="142"/>
    </location>
</feature>
<sequence length="183" mass="21723">MQEYHRGKVFETLPQQLFKEYDIPVDFIITPTRVITVENKLSRPPGIFWNELTGAQIRSRKILQTLKTKCEGERRDTTLCVPNDKIIRVHRPFYWPYNRKRLSNRSASLAGIKQNQQNSQQRRRRVKFQEEKKTNDGINEDTEKAENIAQKKHKKKKRKQIDYSLRVSNINKSLSYNSNSCEN</sequence>
<keyword evidence="3" id="KW-1185">Reference proteome</keyword>
<dbReference type="EMBL" id="OU898277">
    <property type="protein sequence ID" value="CAG9829834.1"/>
    <property type="molecule type" value="Genomic_DNA"/>
</dbReference>
<gene>
    <name evidence="2" type="ORF">DIABBA_LOCUS3597</name>
</gene>
<protein>
    <submittedName>
        <fullName evidence="2">Uncharacterized protein</fullName>
    </submittedName>
</protein>
<name>A0A9N9SWQ1_DIABA</name>
<dbReference type="GO" id="GO:0005737">
    <property type="term" value="C:cytoplasm"/>
    <property type="evidence" value="ECO:0007669"/>
    <property type="project" value="TreeGrafter"/>
</dbReference>
<evidence type="ECO:0000313" key="2">
    <source>
        <dbReference type="EMBL" id="CAG9829834.1"/>
    </source>
</evidence>
<evidence type="ECO:0000256" key="1">
    <source>
        <dbReference type="SAM" id="MobiDB-lite"/>
    </source>
</evidence>
<dbReference type="PANTHER" id="PTHR13017">
    <property type="entry name" value="5-FORMYLTETRAHYDROFOLATE CYCLO-LIGASE-RELATED"/>
    <property type="match status" value="1"/>
</dbReference>
<organism evidence="2 3">
    <name type="scientific">Diabrotica balteata</name>
    <name type="common">Banded cucumber beetle</name>
    <dbReference type="NCBI Taxonomy" id="107213"/>
    <lineage>
        <taxon>Eukaryota</taxon>
        <taxon>Metazoa</taxon>
        <taxon>Ecdysozoa</taxon>
        <taxon>Arthropoda</taxon>
        <taxon>Hexapoda</taxon>
        <taxon>Insecta</taxon>
        <taxon>Pterygota</taxon>
        <taxon>Neoptera</taxon>
        <taxon>Endopterygota</taxon>
        <taxon>Coleoptera</taxon>
        <taxon>Polyphaga</taxon>
        <taxon>Cucujiformia</taxon>
        <taxon>Chrysomeloidea</taxon>
        <taxon>Chrysomelidae</taxon>
        <taxon>Galerucinae</taxon>
        <taxon>Diabroticina</taxon>
        <taxon>Diabroticites</taxon>
        <taxon>Diabrotica</taxon>
    </lineage>
</organism>
<evidence type="ECO:0000313" key="3">
    <source>
        <dbReference type="Proteomes" id="UP001153709"/>
    </source>
</evidence>
<reference evidence="2" key="1">
    <citation type="submission" date="2022-01" db="EMBL/GenBank/DDBJ databases">
        <authorList>
            <person name="King R."/>
        </authorList>
    </citation>
    <scope>NUCLEOTIDE SEQUENCE</scope>
</reference>
<dbReference type="AlphaFoldDB" id="A0A9N9SWQ1"/>
<dbReference type="Proteomes" id="UP001153709">
    <property type="component" value="Chromosome 2"/>
</dbReference>
<accession>A0A9N9SWQ1</accession>
<dbReference type="OrthoDB" id="433414at2759"/>